<evidence type="ECO:0000259" key="3">
    <source>
        <dbReference type="PROSITE" id="PS50127"/>
    </source>
</evidence>
<dbReference type="SUPFAM" id="SSF54495">
    <property type="entry name" value="UBC-like"/>
    <property type="match status" value="1"/>
</dbReference>
<evidence type="ECO:0000313" key="4">
    <source>
        <dbReference type="EMBL" id="KAF2828243.1"/>
    </source>
</evidence>
<sequence length="674" mass="75261">MSASRTMTTPKALERRLLSDIAEMQQDPYPNVHLHFDDANIRKACLVLTPEDEDPLHLTINFSKEYPLTAPDITIQTRIEHPNVFGSYICATMLNTDEGWTPAYTLRGVVIQLLSFFCSDSLEQDYGGGTINLAEFRRSNTSWRHRNGHQHLTADSYSCSACGFDKDWASSQPEEMEIERSTALPTGPMSINYTKSKTNTEKSKLFSMPDEVVLLVFAALETRDILSFADAIPSVKRMVYSYDFIRIRELQCYCLKQSFMDTKLGVGVAVVGGRRPVFRSEFDLISQEAFYQHGVRKSIQGVSFDKWLPLPLSRRHWNLGKTNATACMKGIHEYANMDSKEPGHVDVLYNFMNTVVVQFSADAEKGYTRPDSRSTLSHASEKAVEAYFGLYHLLLCLATEDPAIVAGANRIVSRFLAGPRSKTQFPDLGHVLVASLISTSGLTEELTFLVIKEAILRNVVWMLDTKGAGYAELAYLEPSAASDYRLTKTFEASPTSYRLLMFLKLFSSAARPPNKTLVELRDDLFNTHGAPPPGTSAIMAERIRKIRDINSFPAFLMAMGLKHMPNKVEFTAFLKRTINDSVSAGYSCMPMTQNQLYMIRKVRERGVDRAEGVSVTAELETWYKQGEKWIENGWQGRPTFFPGRRCMGGGGGGGRGGGRGGRGGGRGFGRGGRR</sequence>
<dbReference type="InterPro" id="IPR050113">
    <property type="entry name" value="Ub_conjugating_enzyme"/>
</dbReference>
<dbReference type="OrthoDB" id="109543at2759"/>
<evidence type="ECO:0000256" key="2">
    <source>
        <dbReference type="SAM" id="MobiDB-lite"/>
    </source>
</evidence>
<protein>
    <recommendedName>
        <fullName evidence="3">UBC core domain-containing protein</fullName>
    </recommendedName>
</protein>
<keyword evidence="1" id="KW-0833">Ubl conjugation pathway</keyword>
<name>A0A6A7A519_9PLEO</name>
<dbReference type="InterPro" id="IPR000608">
    <property type="entry name" value="UBC"/>
</dbReference>
<dbReference type="Gene3D" id="3.10.110.10">
    <property type="entry name" value="Ubiquitin Conjugating Enzyme"/>
    <property type="match status" value="1"/>
</dbReference>
<feature type="domain" description="UBC core" evidence="3">
    <location>
        <begin position="1"/>
        <end position="158"/>
    </location>
</feature>
<keyword evidence="5" id="KW-1185">Reference proteome</keyword>
<dbReference type="PANTHER" id="PTHR24067">
    <property type="entry name" value="UBIQUITIN-CONJUGATING ENZYME E2"/>
    <property type="match status" value="1"/>
</dbReference>
<dbReference type="SMART" id="SM00212">
    <property type="entry name" value="UBCc"/>
    <property type="match status" value="1"/>
</dbReference>
<dbReference type="EMBL" id="MU006223">
    <property type="protein sequence ID" value="KAF2828243.1"/>
    <property type="molecule type" value="Genomic_DNA"/>
</dbReference>
<feature type="region of interest" description="Disordered" evidence="2">
    <location>
        <begin position="646"/>
        <end position="674"/>
    </location>
</feature>
<dbReference type="Pfam" id="PF00179">
    <property type="entry name" value="UQ_con"/>
    <property type="match status" value="1"/>
</dbReference>
<dbReference type="PROSITE" id="PS50127">
    <property type="entry name" value="UBC_2"/>
    <property type="match status" value="1"/>
</dbReference>
<evidence type="ECO:0000313" key="5">
    <source>
        <dbReference type="Proteomes" id="UP000799424"/>
    </source>
</evidence>
<dbReference type="InterPro" id="IPR016135">
    <property type="entry name" value="UBQ-conjugating_enzyme/RWD"/>
</dbReference>
<accession>A0A6A7A519</accession>
<dbReference type="Proteomes" id="UP000799424">
    <property type="component" value="Unassembled WGS sequence"/>
</dbReference>
<dbReference type="AlphaFoldDB" id="A0A6A7A519"/>
<proteinExistence type="predicted"/>
<evidence type="ECO:0000256" key="1">
    <source>
        <dbReference type="ARBA" id="ARBA00022786"/>
    </source>
</evidence>
<gene>
    <name evidence="4" type="ORF">CC86DRAFT_207117</name>
</gene>
<reference evidence="4" key="1">
    <citation type="journal article" date="2020" name="Stud. Mycol.">
        <title>101 Dothideomycetes genomes: a test case for predicting lifestyles and emergence of pathogens.</title>
        <authorList>
            <person name="Haridas S."/>
            <person name="Albert R."/>
            <person name="Binder M."/>
            <person name="Bloem J."/>
            <person name="Labutti K."/>
            <person name="Salamov A."/>
            <person name="Andreopoulos B."/>
            <person name="Baker S."/>
            <person name="Barry K."/>
            <person name="Bills G."/>
            <person name="Bluhm B."/>
            <person name="Cannon C."/>
            <person name="Castanera R."/>
            <person name="Culley D."/>
            <person name="Daum C."/>
            <person name="Ezra D."/>
            <person name="Gonzalez J."/>
            <person name="Henrissat B."/>
            <person name="Kuo A."/>
            <person name="Liang C."/>
            <person name="Lipzen A."/>
            <person name="Lutzoni F."/>
            <person name="Magnuson J."/>
            <person name="Mondo S."/>
            <person name="Nolan M."/>
            <person name="Ohm R."/>
            <person name="Pangilinan J."/>
            <person name="Park H.-J."/>
            <person name="Ramirez L."/>
            <person name="Alfaro M."/>
            <person name="Sun H."/>
            <person name="Tritt A."/>
            <person name="Yoshinaga Y."/>
            <person name="Zwiers L.-H."/>
            <person name="Turgeon B."/>
            <person name="Goodwin S."/>
            <person name="Spatafora J."/>
            <person name="Crous P."/>
            <person name="Grigoriev I."/>
        </authorList>
    </citation>
    <scope>NUCLEOTIDE SEQUENCE</scope>
    <source>
        <strain evidence="4">CBS 113818</strain>
    </source>
</reference>
<organism evidence="4 5">
    <name type="scientific">Ophiobolus disseminans</name>
    <dbReference type="NCBI Taxonomy" id="1469910"/>
    <lineage>
        <taxon>Eukaryota</taxon>
        <taxon>Fungi</taxon>
        <taxon>Dikarya</taxon>
        <taxon>Ascomycota</taxon>
        <taxon>Pezizomycotina</taxon>
        <taxon>Dothideomycetes</taxon>
        <taxon>Pleosporomycetidae</taxon>
        <taxon>Pleosporales</taxon>
        <taxon>Pleosporineae</taxon>
        <taxon>Phaeosphaeriaceae</taxon>
        <taxon>Ophiobolus</taxon>
    </lineage>
</organism>